<evidence type="ECO:0000256" key="1">
    <source>
        <dbReference type="ARBA" id="ARBA00004651"/>
    </source>
</evidence>
<dbReference type="Proteomes" id="UP000240542">
    <property type="component" value="Unassembled WGS sequence"/>
</dbReference>
<keyword evidence="10" id="KW-0143">Chaperone</keyword>
<keyword evidence="6 16" id="KW-0812">Transmembrane</keyword>
<feature type="domain" description="Membrane insertase YidC/Oxa/ALB C-terminal" evidence="19">
    <location>
        <begin position="33"/>
        <end position="253"/>
    </location>
</feature>
<evidence type="ECO:0000256" key="9">
    <source>
        <dbReference type="ARBA" id="ARBA00023136"/>
    </source>
</evidence>
<dbReference type="GO" id="GO:0015031">
    <property type="term" value="P:protein transport"/>
    <property type="evidence" value="ECO:0007669"/>
    <property type="project" value="UniProtKB-KW"/>
</dbReference>
<feature type="transmembrane region" description="Helical" evidence="18">
    <location>
        <begin position="217"/>
        <end position="238"/>
    </location>
</feature>
<gene>
    <name evidence="20" type="ORF">CLV63_115180</name>
</gene>
<reference evidence="20 21" key="1">
    <citation type="submission" date="2018-03" db="EMBL/GenBank/DDBJ databases">
        <title>Genomic Encyclopedia of Archaeal and Bacterial Type Strains, Phase II (KMG-II): from individual species to whole genera.</title>
        <authorList>
            <person name="Goeker M."/>
        </authorList>
    </citation>
    <scope>NUCLEOTIDE SEQUENCE [LARGE SCALE GENOMIC DNA]</scope>
    <source>
        <strain evidence="20 21">DSM 45312</strain>
    </source>
</reference>
<keyword evidence="8 18" id="KW-1133">Transmembrane helix</keyword>
<dbReference type="Pfam" id="PF02096">
    <property type="entry name" value="60KD_IMP"/>
    <property type="match status" value="1"/>
</dbReference>
<accession>A0A2P8DEC3</accession>
<dbReference type="RefSeq" id="WP_106584833.1">
    <property type="nucleotide sequence ID" value="NZ_PYGA01000015.1"/>
</dbReference>
<feature type="compositionally biased region" description="Basic and acidic residues" evidence="17">
    <location>
        <begin position="294"/>
        <end position="311"/>
    </location>
</feature>
<name>A0A2P8DEC3_9ACTN</name>
<evidence type="ECO:0000256" key="17">
    <source>
        <dbReference type="SAM" id="MobiDB-lite"/>
    </source>
</evidence>
<dbReference type="NCBIfam" id="NF002350">
    <property type="entry name" value="PRK01315.1"/>
    <property type="match status" value="1"/>
</dbReference>
<comment type="caution">
    <text evidence="20">The sequence shown here is derived from an EMBL/GenBank/DDBJ whole genome shotgun (WGS) entry which is preliminary data.</text>
</comment>
<evidence type="ECO:0000256" key="13">
    <source>
        <dbReference type="ARBA" id="ARBA00031538"/>
    </source>
</evidence>
<evidence type="ECO:0000256" key="18">
    <source>
        <dbReference type="SAM" id="Phobius"/>
    </source>
</evidence>
<keyword evidence="7" id="KW-0653">Protein transport</keyword>
<evidence type="ECO:0000256" key="12">
    <source>
        <dbReference type="ARBA" id="ARBA00026028"/>
    </source>
</evidence>
<evidence type="ECO:0000256" key="5">
    <source>
        <dbReference type="ARBA" id="ARBA00022475"/>
    </source>
</evidence>
<evidence type="ECO:0000256" key="10">
    <source>
        <dbReference type="ARBA" id="ARBA00023186"/>
    </source>
</evidence>
<dbReference type="PANTHER" id="PTHR12428:SF65">
    <property type="entry name" value="CYTOCHROME C OXIDASE ASSEMBLY PROTEIN COX18, MITOCHONDRIAL"/>
    <property type="match status" value="1"/>
</dbReference>
<evidence type="ECO:0000256" key="7">
    <source>
        <dbReference type="ARBA" id="ARBA00022927"/>
    </source>
</evidence>
<dbReference type="InterPro" id="IPR047196">
    <property type="entry name" value="YidC_ALB_C"/>
</dbReference>
<evidence type="ECO:0000256" key="14">
    <source>
        <dbReference type="ARBA" id="ARBA00033245"/>
    </source>
</evidence>
<dbReference type="InterPro" id="IPR001708">
    <property type="entry name" value="YidC/ALB3/OXA1/COX18"/>
</dbReference>
<comment type="subunit">
    <text evidence="12">Interacts with the Sec translocase complex via SecD. Specifically interacts with transmembrane segments of nascent integral membrane proteins during membrane integration.</text>
</comment>
<keyword evidence="5" id="KW-1003">Cell membrane</keyword>
<feature type="compositionally biased region" description="Low complexity" evidence="17">
    <location>
        <begin position="266"/>
        <end position="290"/>
    </location>
</feature>
<dbReference type="GO" id="GO:0032977">
    <property type="term" value="F:membrane insertase activity"/>
    <property type="evidence" value="ECO:0007669"/>
    <property type="project" value="InterPro"/>
</dbReference>
<evidence type="ECO:0000256" key="2">
    <source>
        <dbReference type="ARBA" id="ARBA00010527"/>
    </source>
</evidence>
<feature type="transmembrane region" description="Helical" evidence="18">
    <location>
        <begin position="168"/>
        <end position="189"/>
    </location>
</feature>
<evidence type="ECO:0000313" key="21">
    <source>
        <dbReference type="Proteomes" id="UP000240542"/>
    </source>
</evidence>
<sequence length="330" mass="36565">MLDWLYNIVGWVLIQIHSGLTAIGIDPDSGWAWGLSIVLLTVLMRIIMMPLFVKQMHTQRKMQDIQPQLTKMRERYKNDKQRQQQEQMKLFKETGTNPLMGCLPLLLQMPVFFALFSVLRSVAQGQAQYGFTQELVESARGALVFHAPIAAQFMSSEAELEKYGADPIMAKVVIVIACIIMGGTTFLTMRQSMQRNAAQMAAMPDNPMAQTQKIMMYMAPAFGLFGLGMPIGVLIYWVSNNTWTMGQQHFLYKKHPTPSADDDAKTGGSTKSGGSANGSANGAANGSAKGLFGKRKETPSEPVEQPKIERKQPKKQSRSKRGGGGSQNRR</sequence>
<evidence type="ECO:0000256" key="4">
    <source>
        <dbReference type="ARBA" id="ARBA00022448"/>
    </source>
</evidence>
<dbReference type="OrthoDB" id="9780552at2"/>
<dbReference type="InterPro" id="IPR028055">
    <property type="entry name" value="YidC/Oxa/ALB_C"/>
</dbReference>
<evidence type="ECO:0000259" key="19">
    <source>
        <dbReference type="Pfam" id="PF02096"/>
    </source>
</evidence>
<dbReference type="NCBIfam" id="TIGR03592">
    <property type="entry name" value="yidC_oxa1_cterm"/>
    <property type="match status" value="1"/>
</dbReference>
<dbReference type="AlphaFoldDB" id="A0A2P8DEC3"/>
<dbReference type="CDD" id="cd20070">
    <property type="entry name" value="5TM_YidC_Alb3"/>
    <property type="match status" value="1"/>
</dbReference>
<evidence type="ECO:0000256" key="11">
    <source>
        <dbReference type="ARBA" id="ARBA00025034"/>
    </source>
</evidence>
<evidence type="ECO:0000313" key="20">
    <source>
        <dbReference type="EMBL" id="PSK95517.1"/>
    </source>
</evidence>
<organism evidence="20 21">
    <name type="scientific">Murinocardiopsis flavida</name>
    <dbReference type="NCBI Taxonomy" id="645275"/>
    <lineage>
        <taxon>Bacteria</taxon>
        <taxon>Bacillati</taxon>
        <taxon>Actinomycetota</taxon>
        <taxon>Actinomycetes</taxon>
        <taxon>Streptosporangiales</taxon>
        <taxon>Nocardiopsidaceae</taxon>
        <taxon>Murinocardiopsis</taxon>
    </lineage>
</organism>
<keyword evidence="4" id="KW-0813">Transport</keyword>
<evidence type="ECO:0000256" key="6">
    <source>
        <dbReference type="ARBA" id="ARBA00022692"/>
    </source>
</evidence>
<proteinExistence type="inferred from homology"/>
<evidence type="ECO:0000256" key="16">
    <source>
        <dbReference type="RuleBase" id="RU003945"/>
    </source>
</evidence>
<feature type="compositionally biased region" description="Basic residues" evidence="17">
    <location>
        <begin position="312"/>
        <end position="321"/>
    </location>
</feature>
<feature type="region of interest" description="Disordered" evidence="17">
    <location>
        <begin position="256"/>
        <end position="330"/>
    </location>
</feature>
<comment type="function">
    <text evidence="11">Required for the insertion and/or proper folding and/or complex formation of integral membrane proteins into the membrane. Involved in integration of membrane proteins that insert both dependently and independently of the Sec translocase complex, as well as at least some lipoproteins. Aids folding of multispanning membrane proteins.</text>
</comment>
<feature type="transmembrane region" description="Helical" evidence="18">
    <location>
        <begin position="31"/>
        <end position="53"/>
    </location>
</feature>
<keyword evidence="21" id="KW-1185">Reference proteome</keyword>
<evidence type="ECO:0000256" key="8">
    <source>
        <dbReference type="ARBA" id="ARBA00022989"/>
    </source>
</evidence>
<evidence type="ECO:0000256" key="3">
    <source>
        <dbReference type="ARBA" id="ARBA00015325"/>
    </source>
</evidence>
<dbReference type="GO" id="GO:0051205">
    <property type="term" value="P:protein insertion into membrane"/>
    <property type="evidence" value="ECO:0007669"/>
    <property type="project" value="TreeGrafter"/>
</dbReference>
<comment type="subcellular location">
    <subcellularLocation>
        <location evidence="1">Cell membrane</location>
        <topology evidence="1">Multi-pass membrane protein</topology>
    </subcellularLocation>
    <subcellularLocation>
        <location evidence="16">Membrane</location>
        <topology evidence="16">Multi-pass membrane protein</topology>
    </subcellularLocation>
</comment>
<comment type="similarity">
    <text evidence="2">Belongs to the OXA1/ALB3/YidC family. Type 1 subfamily.</text>
</comment>
<evidence type="ECO:0000256" key="15">
    <source>
        <dbReference type="ARBA" id="ARBA00033342"/>
    </source>
</evidence>
<dbReference type="EMBL" id="PYGA01000015">
    <property type="protein sequence ID" value="PSK95517.1"/>
    <property type="molecule type" value="Genomic_DNA"/>
</dbReference>
<dbReference type="PANTHER" id="PTHR12428">
    <property type="entry name" value="OXA1"/>
    <property type="match status" value="1"/>
</dbReference>
<keyword evidence="9 18" id="KW-0472">Membrane</keyword>
<feature type="transmembrane region" description="Helical" evidence="18">
    <location>
        <begin position="5"/>
        <end position="25"/>
    </location>
</feature>
<dbReference type="GO" id="GO:0005886">
    <property type="term" value="C:plasma membrane"/>
    <property type="evidence" value="ECO:0007669"/>
    <property type="project" value="UniProtKB-SubCell"/>
</dbReference>
<protein>
    <recommendedName>
        <fullName evidence="3">Membrane protein insertase YidC</fullName>
    </recommendedName>
    <alternativeName>
        <fullName evidence="15">Foldase YidC</fullName>
    </alternativeName>
    <alternativeName>
        <fullName evidence="14">Membrane integrase YidC</fullName>
    </alternativeName>
    <alternativeName>
        <fullName evidence="13">Membrane protein YidC</fullName>
    </alternativeName>
</protein>